<dbReference type="PANTHER" id="PTHR47529:SF1">
    <property type="entry name" value="PERIPLASMIC CHAPERONE PPID"/>
    <property type="match status" value="1"/>
</dbReference>
<evidence type="ECO:0000256" key="4">
    <source>
        <dbReference type="ARBA" id="ARBA00022692"/>
    </source>
</evidence>
<dbReference type="Pfam" id="PF13616">
    <property type="entry name" value="Rotamase_3"/>
    <property type="match status" value="1"/>
</dbReference>
<dbReference type="Gene3D" id="3.10.50.40">
    <property type="match status" value="2"/>
</dbReference>
<feature type="coiled-coil region" evidence="12">
    <location>
        <begin position="488"/>
        <end position="515"/>
    </location>
</feature>
<evidence type="ECO:0000256" key="11">
    <source>
        <dbReference type="PROSITE-ProRule" id="PRU00278"/>
    </source>
</evidence>
<evidence type="ECO:0000259" key="14">
    <source>
        <dbReference type="PROSITE" id="PS50198"/>
    </source>
</evidence>
<keyword evidence="7" id="KW-0143">Chaperone</keyword>
<evidence type="ECO:0000313" key="15">
    <source>
        <dbReference type="EMBL" id="ROR03306.1"/>
    </source>
</evidence>
<reference evidence="15 16" key="1">
    <citation type="submission" date="2018-11" db="EMBL/GenBank/DDBJ databases">
        <title>Genomic Encyclopedia of Type Strains, Phase IV (KMG-IV): sequencing the most valuable type-strain genomes for metagenomic binning, comparative biology and taxonomic classification.</title>
        <authorList>
            <person name="Goeker M."/>
        </authorList>
    </citation>
    <scope>NUCLEOTIDE SEQUENCE [LARGE SCALE GENOMIC DNA]</scope>
    <source>
        <strain evidence="15 16">DSM 22027</strain>
    </source>
</reference>
<dbReference type="Proteomes" id="UP000276223">
    <property type="component" value="Unassembled WGS sequence"/>
</dbReference>
<feature type="domain" description="PpiC" evidence="14">
    <location>
        <begin position="264"/>
        <end position="365"/>
    </location>
</feature>
<evidence type="ECO:0000313" key="16">
    <source>
        <dbReference type="Proteomes" id="UP000276223"/>
    </source>
</evidence>
<dbReference type="RefSeq" id="WP_123289092.1">
    <property type="nucleotide sequence ID" value="NZ_RJVA01000009.1"/>
</dbReference>
<gene>
    <name evidence="15" type="ORF">EDC27_0573</name>
</gene>
<evidence type="ECO:0000256" key="3">
    <source>
        <dbReference type="ARBA" id="ARBA00022519"/>
    </source>
</evidence>
<dbReference type="SUPFAM" id="SSF54534">
    <property type="entry name" value="FKBP-like"/>
    <property type="match status" value="2"/>
</dbReference>
<dbReference type="InterPro" id="IPR046357">
    <property type="entry name" value="PPIase_dom_sf"/>
</dbReference>
<keyword evidence="11" id="KW-0697">Rotamase</keyword>
<comment type="similarity">
    <text evidence="8">Belongs to the PpiD chaperone family.</text>
</comment>
<comment type="subcellular location">
    <subcellularLocation>
        <location evidence="1">Cell inner membrane</location>
        <topology evidence="1">Single-pass type II membrane protein</topology>
        <orientation evidence="1">Periplasmic side</orientation>
    </subcellularLocation>
</comment>
<dbReference type="Pfam" id="PF13624">
    <property type="entry name" value="SurA_N_3"/>
    <property type="match status" value="1"/>
</dbReference>
<dbReference type="PROSITE" id="PS01096">
    <property type="entry name" value="PPIC_PPIASE_1"/>
    <property type="match status" value="1"/>
</dbReference>
<keyword evidence="11 15" id="KW-0413">Isomerase</keyword>
<organism evidence="15 16">
    <name type="scientific">Desulfosoma caldarium</name>
    <dbReference type="NCBI Taxonomy" id="610254"/>
    <lineage>
        <taxon>Bacteria</taxon>
        <taxon>Pseudomonadati</taxon>
        <taxon>Thermodesulfobacteriota</taxon>
        <taxon>Syntrophobacteria</taxon>
        <taxon>Syntrophobacterales</taxon>
        <taxon>Syntrophobacteraceae</taxon>
        <taxon>Desulfosoma</taxon>
    </lineage>
</organism>
<comment type="caution">
    <text evidence="15">The sequence shown here is derived from an EMBL/GenBank/DDBJ whole genome shotgun (WGS) entry which is preliminary data.</text>
</comment>
<evidence type="ECO:0000256" key="9">
    <source>
        <dbReference type="ARBA" id="ARBA00040743"/>
    </source>
</evidence>
<evidence type="ECO:0000256" key="1">
    <source>
        <dbReference type="ARBA" id="ARBA00004382"/>
    </source>
</evidence>
<dbReference type="PROSITE" id="PS50198">
    <property type="entry name" value="PPIC_PPIASE_2"/>
    <property type="match status" value="1"/>
</dbReference>
<dbReference type="Gene3D" id="1.10.4030.10">
    <property type="entry name" value="Porin chaperone SurA, peptide-binding domain"/>
    <property type="match status" value="1"/>
</dbReference>
<dbReference type="InterPro" id="IPR052029">
    <property type="entry name" value="PpiD_chaperone"/>
</dbReference>
<keyword evidence="4 13" id="KW-0812">Transmembrane</keyword>
<accession>A0A3N1VKH2</accession>
<dbReference type="PANTHER" id="PTHR47529">
    <property type="entry name" value="PEPTIDYL-PROLYL CIS-TRANS ISOMERASE D"/>
    <property type="match status" value="1"/>
</dbReference>
<evidence type="ECO:0000256" key="2">
    <source>
        <dbReference type="ARBA" id="ARBA00022475"/>
    </source>
</evidence>
<protein>
    <recommendedName>
        <fullName evidence="9">Periplasmic chaperone PpiD</fullName>
    </recommendedName>
    <alternativeName>
        <fullName evidence="10">Periplasmic folding chaperone</fullName>
    </alternativeName>
</protein>
<sequence length="630" mass="71194">MLTVFRKHAGSWLIKVALFAVIVVFIFWGGYSYKSTKASRLARVGDVYVTYADYNQAYDQLLNMYRRQFGNQLTPELLERVNLKQQALDRLIDRILIMQAAHELGLSAGPEDIQAEVLSIPAFQVDGRFDRQRYLAVLQHNRMTPQAFEQQLAQDLTLRRVEAFIKGQALVTDAEVAADLQYRFSTVQVAYAQFDPKSFLDKVTVDEAQVAAFFEKNADRYKEPEKRLLAYVPFVLDDEMAGVFVEDDEILTYYQDHRDTFHQEKQVRARHILFRVDAEASESEVKKVETAAREVLKKARRGEDFAALAKAYSQDGSAQAGGDLGWFTKDQMIPNFAEAAFALNPGEVSDLVRTPYGFHIIKVEEVRPEETVPLEKAKAQIELNLKREKARDVAYNKAREFADAAYAEGDLVKTAERMNRSVEVSDKALASTDLLPKLGRVPDVMKAVFSLDEGEVSDPLEWANGFVVVQVKSVQAPRVPPLESVENRVEQDLKMEQAREEAEKAAQALLDQARTLGALDKAASSAGVTVQVSGWFSLMEPDEKLKLWGEAAEEVFQLQKPGDMPQAPLAHQGTFLVCQLLGRQDPAPETLEKERENARARLTQMKQTQLWQAWLSKQRTIAKVEILQQL</sequence>
<dbReference type="InterPro" id="IPR023058">
    <property type="entry name" value="PPIase_PpiC_CS"/>
</dbReference>
<dbReference type="EMBL" id="RJVA01000009">
    <property type="protein sequence ID" value="ROR03306.1"/>
    <property type="molecule type" value="Genomic_DNA"/>
</dbReference>
<dbReference type="SUPFAM" id="SSF109998">
    <property type="entry name" value="Triger factor/SurA peptide-binding domain-like"/>
    <property type="match status" value="1"/>
</dbReference>
<dbReference type="InterPro" id="IPR027304">
    <property type="entry name" value="Trigger_fact/SurA_dom_sf"/>
</dbReference>
<keyword evidence="3" id="KW-0997">Cell inner membrane</keyword>
<keyword evidence="16" id="KW-1185">Reference proteome</keyword>
<evidence type="ECO:0000256" key="10">
    <source>
        <dbReference type="ARBA" id="ARBA00042775"/>
    </source>
</evidence>
<keyword evidence="12" id="KW-0175">Coiled coil</keyword>
<evidence type="ECO:0000256" key="13">
    <source>
        <dbReference type="SAM" id="Phobius"/>
    </source>
</evidence>
<keyword evidence="2" id="KW-1003">Cell membrane</keyword>
<name>A0A3N1VKH2_9BACT</name>
<evidence type="ECO:0000256" key="8">
    <source>
        <dbReference type="ARBA" id="ARBA00038408"/>
    </source>
</evidence>
<evidence type="ECO:0000256" key="12">
    <source>
        <dbReference type="SAM" id="Coils"/>
    </source>
</evidence>
<proteinExistence type="inferred from homology"/>
<dbReference type="OrthoDB" id="9812372at2"/>
<evidence type="ECO:0000256" key="7">
    <source>
        <dbReference type="ARBA" id="ARBA00023186"/>
    </source>
</evidence>
<keyword evidence="5 13" id="KW-1133">Transmembrane helix</keyword>
<keyword evidence="6 13" id="KW-0472">Membrane</keyword>
<feature type="transmembrane region" description="Helical" evidence="13">
    <location>
        <begin position="12"/>
        <end position="31"/>
    </location>
</feature>
<dbReference type="Pfam" id="PF13145">
    <property type="entry name" value="Rotamase_2"/>
    <property type="match status" value="1"/>
</dbReference>
<evidence type="ECO:0000256" key="6">
    <source>
        <dbReference type="ARBA" id="ARBA00023136"/>
    </source>
</evidence>
<dbReference type="InterPro" id="IPR000297">
    <property type="entry name" value="PPIase_PpiC"/>
</dbReference>
<dbReference type="GO" id="GO:0005886">
    <property type="term" value="C:plasma membrane"/>
    <property type="evidence" value="ECO:0007669"/>
    <property type="project" value="UniProtKB-SubCell"/>
</dbReference>
<dbReference type="GO" id="GO:0003755">
    <property type="term" value="F:peptidyl-prolyl cis-trans isomerase activity"/>
    <property type="evidence" value="ECO:0007669"/>
    <property type="project" value="UniProtKB-KW"/>
</dbReference>
<evidence type="ECO:0000256" key="5">
    <source>
        <dbReference type="ARBA" id="ARBA00022989"/>
    </source>
</evidence>
<dbReference type="AlphaFoldDB" id="A0A3N1VKH2"/>